<keyword evidence="3" id="KW-1185">Reference proteome</keyword>
<accession>A0ABR3L7A7</accession>
<protein>
    <submittedName>
        <fullName evidence="2">Uncharacterized protein</fullName>
    </submittedName>
</protein>
<evidence type="ECO:0000256" key="1">
    <source>
        <dbReference type="SAM" id="MobiDB-lite"/>
    </source>
</evidence>
<organism evidence="2 3">
    <name type="scientific">Cirrhinus molitorella</name>
    <name type="common">mud carp</name>
    <dbReference type="NCBI Taxonomy" id="172907"/>
    <lineage>
        <taxon>Eukaryota</taxon>
        <taxon>Metazoa</taxon>
        <taxon>Chordata</taxon>
        <taxon>Craniata</taxon>
        <taxon>Vertebrata</taxon>
        <taxon>Euteleostomi</taxon>
        <taxon>Actinopterygii</taxon>
        <taxon>Neopterygii</taxon>
        <taxon>Teleostei</taxon>
        <taxon>Ostariophysi</taxon>
        <taxon>Cypriniformes</taxon>
        <taxon>Cyprinidae</taxon>
        <taxon>Labeoninae</taxon>
        <taxon>Labeonini</taxon>
        <taxon>Cirrhinus</taxon>
    </lineage>
</organism>
<name>A0ABR3L7A7_9TELE</name>
<sequence>MGLSLERRRHIKKAIISPSPTMIDSRTSPRCKPEPLKPVRPAQSHLPCLSQLLPHSQIPTSFLPLLGKLPVLPPPSPSLLKTNSPAEPCRLYPAAKTPDSDTWCGNVFMFHCKFMKSRSAPRPPGKGSGK</sequence>
<gene>
    <name evidence="2" type="ORF">QQF64_023262</name>
</gene>
<evidence type="ECO:0000313" key="2">
    <source>
        <dbReference type="EMBL" id="KAL1247886.1"/>
    </source>
</evidence>
<comment type="caution">
    <text evidence="2">The sequence shown here is derived from an EMBL/GenBank/DDBJ whole genome shotgun (WGS) entry which is preliminary data.</text>
</comment>
<dbReference type="Proteomes" id="UP001558613">
    <property type="component" value="Unassembled WGS sequence"/>
</dbReference>
<evidence type="ECO:0000313" key="3">
    <source>
        <dbReference type="Proteomes" id="UP001558613"/>
    </source>
</evidence>
<proteinExistence type="predicted"/>
<reference evidence="2 3" key="1">
    <citation type="submission" date="2023-09" db="EMBL/GenBank/DDBJ databases">
        <authorList>
            <person name="Wang M."/>
        </authorList>
    </citation>
    <scope>NUCLEOTIDE SEQUENCE [LARGE SCALE GENOMIC DNA]</scope>
    <source>
        <strain evidence="2">GT-2023</strain>
        <tissue evidence="2">Liver</tissue>
    </source>
</reference>
<dbReference type="EMBL" id="JAYMGO010000025">
    <property type="protein sequence ID" value="KAL1247886.1"/>
    <property type="molecule type" value="Genomic_DNA"/>
</dbReference>
<feature type="region of interest" description="Disordered" evidence="1">
    <location>
        <begin position="20"/>
        <end position="42"/>
    </location>
</feature>